<name>A0A1K1Q191_RUMFL</name>
<evidence type="ECO:0000313" key="2">
    <source>
        <dbReference type="Proteomes" id="UP000183461"/>
    </source>
</evidence>
<accession>A0A1K1Q191</accession>
<sequence length="313" mass="36409">MLNDDENEKQLSDEVKAFAKLYSEFEAKREEWEEKDYVEELIAKGHPETAEKLKKYRHNIISIGVKKTPEDGIPVGASKIGGLPDLPPDIEYPTMTGYTMRVKGKSETKTCGKSAMHLVMQINLRELAESGADTEGLFPKTGMFYLFWSGEYDYTLFDIDNEYRFVKPDELELAHINKVIWWDGDMSTLRRTQPSLPYYEEVNDEDNGIFDETCHETMIDFWQEYDYERNAAYEIEDLMDILEDADEYDFVSRDDKIFGIPSGANAPQLGDDQLLLLQLDYSVGCIWELFWIMDKQDFIDRKFDNIQLDADCD</sequence>
<dbReference type="Pfam" id="PF09234">
    <property type="entry name" value="DUF1963"/>
    <property type="match status" value="1"/>
</dbReference>
<evidence type="ECO:0000313" key="1">
    <source>
        <dbReference type="EMBL" id="SFW53663.1"/>
    </source>
</evidence>
<dbReference type="PANTHER" id="PTHR36436">
    <property type="entry name" value="SLL5081 PROTEIN"/>
    <property type="match status" value="1"/>
</dbReference>
<proteinExistence type="predicted"/>
<dbReference type="InterPro" id="IPR035948">
    <property type="entry name" value="YwqG-like_sf"/>
</dbReference>
<dbReference type="SUPFAM" id="SSF103032">
    <property type="entry name" value="Hypothetical protein YwqG"/>
    <property type="match status" value="1"/>
</dbReference>
<dbReference type="AlphaFoldDB" id="A0A1K1Q191"/>
<reference evidence="1 2" key="1">
    <citation type="submission" date="2016-11" db="EMBL/GenBank/DDBJ databases">
        <authorList>
            <person name="Jaros S."/>
            <person name="Januszkiewicz K."/>
            <person name="Wedrychowicz H."/>
        </authorList>
    </citation>
    <scope>NUCLEOTIDE SEQUENCE [LARGE SCALE GENOMIC DNA]</scope>
    <source>
        <strain evidence="1 2">YL228</strain>
    </source>
</reference>
<dbReference type="RefSeq" id="WP_081367930.1">
    <property type="nucleotide sequence ID" value="NZ_FPIP01000012.1"/>
</dbReference>
<dbReference type="PANTHER" id="PTHR36436:SF6">
    <property type="entry name" value="SLL5081 PROTEIN"/>
    <property type="match status" value="1"/>
</dbReference>
<organism evidence="1 2">
    <name type="scientific">Ruminococcus flavefaciens</name>
    <dbReference type="NCBI Taxonomy" id="1265"/>
    <lineage>
        <taxon>Bacteria</taxon>
        <taxon>Bacillati</taxon>
        <taxon>Bacillota</taxon>
        <taxon>Clostridia</taxon>
        <taxon>Eubacteriales</taxon>
        <taxon>Oscillospiraceae</taxon>
        <taxon>Ruminococcus</taxon>
    </lineage>
</organism>
<gene>
    <name evidence="1" type="ORF">SAMN02910280_0309</name>
</gene>
<dbReference type="Gene3D" id="2.30.320.10">
    <property type="entry name" value="YwqG-like"/>
    <property type="match status" value="1"/>
</dbReference>
<protein>
    <submittedName>
        <fullName evidence="1">Uncharacterized protein YwqG</fullName>
    </submittedName>
</protein>
<dbReference type="InterPro" id="IPR015315">
    <property type="entry name" value="DUF1963"/>
</dbReference>
<dbReference type="EMBL" id="FPIP01000012">
    <property type="protein sequence ID" value="SFW53663.1"/>
    <property type="molecule type" value="Genomic_DNA"/>
</dbReference>
<dbReference type="Proteomes" id="UP000183461">
    <property type="component" value="Unassembled WGS sequence"/>
</dbReference>